<evidence type="ECO:0000313" key="1">
    <source>
        <dbReference type="EMBL" id="CAH3169999.1"/>
    </source>
</evidence>
<accession>A0ABN8QU15</accession>
<dbReference type="Proteomes" id="UP001159405">
    <property type="component" value="Unassembled WGS sequence"/>
</dbReference>
<comment type="caution">
    <text evidence="1">The sequence shown here is derived from an EMBL/GenBank/DDBJ whole genome shotgun (WGS) entry which is preliminary data.</text>
</comment>
<proteinExistence type="predicted"/>
<sequence>MPNDRVDAEITLSVDIGNTIETRVKGKDGEKKITKHMITQPKSYGPFKISVPKLDVMVYTLLKNNFTLLFAQTITAIGCRIITHDKQFFKDHKVGALKLESFFLSKQRQIETHGENTCVLDYVRDQCRGKRGFKTYNCDILKEEMIEYASDFPLTSTQELINWAKTSHSSNVSIHAYDATCRKLTICCCMSGLFCKRPPLLPSHR</sequence>
<reference evidence="1 2" key="1">
    <citation type="submission" date="2022-05" db="EMBL/GenBank/DDBJ databases">
        <authorList>
            <consortium name="Genoscope - CEA"/>
            <person name="William W."/>
        </authorList>
    </citation>
    <scope>NUCLEOTIDE SEQUENCE [LARGE SCALE GENOMIC DNA]</scope>
</reference>
<name>A0ABN8QU15_9CNID</name>
<dbReference type="EMBL" id="CALNXK010000153">
    <property type="protein sequence ID" value="CAH3169999.1"/>
    <property type="molecule type" value="Genomic_DNA"/>
</dbReference>
<protein>
    <submittedName>
        <fullName evidence="1">Uncharacterized protein</fullName>
    </submittedName>
</protein>
<gene>
    <name evidence="1" type="ORF">PLOB_00010493</name>
</gene>
<organism evidence="1 2">
    <name type="scientific">Porites lobata</name>
    <dbReference type="NCBI Taxonomy" id="104759"/>
    <lineage>
        <taxon>Eukaryota</taxon>
        <taxon>Metazoa</taxon>
        <taxon>Cnidaria</taxon>
        <taxon>Anthozoa</taxon>
        <taxon>Hexacorallia</taxon>
        <taxon>Scleractinia</taxon>
        <taxon>Fungiina</taxon>
        <taxon>Poritidae</taxon>
        <taxon>Porites</taxon>
    </lineage>
</organism>
<evidence type="ECO:0000313" key="2">
    <source>
        <dbReference type="Proteomes" id="UP001159405"/>
    </source>
</evidence>
<keyword evidence="2" id="KW-1185">Reference proteome</keyword>